<evidence type="ECO:0000313" key="2">
    <source>
        <dbReference type="EMBL" id="OOZ41667.1"/>
    </source>
</evidence>
<dbReference type="AlphaFoldDB" id="A0A1T2L9A0"/>
<protein>
    <submittedName>
        <fullName evidence="2">Uncharacterized protein</fullName>
    </submittedName>
</protein>
<name>A0A1T2L9A0_9GAMM</name>
<organism evidence="2 3">
    <name type="scientific">Solemya pervernicosa gill symbiont</name>
    <dbReference type="NCBI Taxonomy" id="642797"/>
    <lineage>
        <taxon>Bacteria</taxon>
        <taxon>Pseudomonadati</taxon>
        <taxon>Pseudomonadota</taxon>
        <taxon>Gammaproteobacteria</taxon>
        <taxon>sulfur-oxidizing symbionts</taxon>
    </lineage>
</organism>
<gene>
    <name evidence="2" type="ORF">BOW53_03030</name>
</gene>
<feature type="region of interest" description="Disordered" evidence="1">
    <location>
        <begin position="39"/>
        <end position="70"/>
    </location>
</feature>
<evidence type="ECO:0000256" key="1">
    <source>
        <dbReference type="SAM" id="MobiDB-lite"/>
    </source>
</evidence>
<evidence type="ECO:0000313" key="3">
    <source>
        <dbReference type="Proteomes" id="UP000191110"/>
    </source>
</evidence>
<reference evidence="2 3" key="1">
    <citation type="submission" date="2016-11" db="EMBL/GenBank/DDBJ databases">
        <title>Mixed transmission modes and dynamic genome evolution in an obligate animal-bacterial symbiosis.</title>
        <authorList>
            <person name="Russell S.L."/>
            <person name="Corbett-Detig R.B."/>
            <person name="Cavanaugh C.M."/>
        </authorList>
    </citation>
    <scope>NUCLEOTIDE SEQUENCE [LARGE SCALE GENOMIC DNA]</scope>
    <source>
        <strain evidence="2">Sveles-Q1</strain>
    </source>
</reference>
<dbReference type="Proteomes" id="UP000191110">
    <property type="component" value="Unassembled WGS sequence"/>
</dbReference>
<proteinExistence type="predicted"/>
<comment type="caution">
    <text evidence="2">The sequence shown here is derived from an EMBL/GenBank/DDBJ whole genome shotgun (WGS) entry which is preliminary data.</text>
</comment>
<dbReference type="RefSeq" id="WP_078482613.1">
    <property type="nucleotide sequence ID" value="NZ_MPRL01000007.1"/>
</dbReference>
<feature type="compositionally biased region" description="Basic residues" evidence="1">
    <location>
        <begin position="55"/>
        <end position="70"/>
    </location>
</feature>
<keyword evidence="3" id="KW-1185">Reference proteome</keyword>
<sequence length="70" mass="7792">MPFYEVLQAMKHPTTKKPVKVGDSIEYEAKEAALLQQHNVLGKEVPAPKPEKRAAPKKKAAVKKRAARSK</sequence>
<dbReference type="EMBL" id="MPRL01000007">
    <property type="protein sequence ID" value="OOZ41667.1"/>
    <property type="molecule type" value="Genomic_DNA"/>
</dbReference>
<accession>A0A1T2L9A0</accession>